<dbReference type="Pfam" id="PF17007">
    <property type="entry name" value="HTH_micro"/>
    <property type="match status" value="2"/>
</dbReference>
<keyword evidence="2" id="KW-1185">Reference proteome</keyword>
<evidence type="ECO:0000313" key="2">
    <source>
        <dbReference type="Proteomes" id="UP000185944"/>
    </source>
</evidence>
<proteinExistence type="predicted"/>
<dbReference type="VEuPathDB" id="MicrosporidiaDB:NEDG_01148"/>
<protein>
    <submittedName>
        <fullName evidence="1">Uncharacterized protein</fullName>
    </submittedName>
</protein>
<dbReference type="AlphaFoldDB" id="A0A177EDD8"/>
<dbReference type="InterPro" id="IPR031541">
    <property type="entry name" value="HTH_micro"/>
</dbReference>
<dbReference type="OrthoDB" id="2187210at2759"/>
<name>A0A177EDD8_9MICR</name>
<organism evidence="1 2">
    <name type="scientific">Nematocida displodere</name>
    <dbReference type="NCBI Taxonomy" id="1805483"/>
    <lineage>
        <taxon>Eukaryota</taxon>
        <taxon>Fungi</taxon>
        <taxon>Fungi incertae sedis</taxon>
        <taxon>Microsporidia</taxon>
        <taxon>Nematocida</taxon>
    </lineage>
</organism>
<gene>
    <name evidence="1" type="ORF">NEDG_01148</name>
</gene>
<reference evidence="1 2" key="1">
    <citation type="submission" date="2016-02" db="EMBL/GenBank/DDBJ databases">
        <title>Discovery of a natural microsporidian pathogen with a broad tissue tropism in Caenorhabditis elegans.</title>
        <authorList>
            <person name="Luallen R.J."/>
            <person name="Reinke A.W."/>
            <person name="Tong L."/>
            <person name="Botts M.R."/>
            <person name="Felix M.-A."/>
            <person name="Troemel E.R."/>
        </authorList>
    </citation>
    <scope>NUCLEOTIDE SEQUENCE [LARGE SCALE GENOMIC DNA]</scope>
    <source>
        <strain evidence="1 2">JUm2807</strain>
    </source>
</reference>
<dbReference type="Proteomes" id="UP000185944">
    <property type="component" value="Unassembled WGS sequence"/>
</dbReference>
<sequence>MWNAEALCSKGFYGLRVEEIPKNEIKKLKQENDVEIVTEESVERVKESLNPELFAKAEGGLPGAYIRASNSRFMAYVTKGQFKFTCADYFFIFHELITAPEHICECFALRRKLRIGAKSLFYYVKKLSNIGLVRKIGTDSIEQLGTSVFPQKDVIEEFDAPKCFLKHVPIYKQVLDMILMGNSGIATQDLKEQLGMKSRQGLVILKKIINDYKDKIMVVTEFEGKLRRLRYISKAAYLKQKQETMSRLKQTVPMAEQESISTGVRTEVIEELVLKEGVIFCNKHFLQKLSTSLGVKHTIDKNTVIRTAETSPKIDILRLFIKYPNKTVTRHLFKAENISETSDDVINAVKKEGYSVFTLDTTKGTISYALDEPDAPTAPSDAKEAASSTGARYFKSVLVGMYEDMYVSMDNGYLSSKKERIQALFAFWKEESKPVLQTYQTIEEMPLSLFFSLFPITEKGVIREIEEFYRDTCQWRDITYKHFRETFTNMAGKTIFSKNYLKLLKQYVFEMTELKLIKKLPKTKPPTSTDGAAPEPSHSLDVFALVSAPPPTPATHAPGTSAYIPLPKREEILRQMCLSFTKYTQEHRAVGEAQNKALLLAVATDNVRRADISLPAKKELLSMFLKKEANRRTYPLLSPTKMNGISQHASSITLLHRSYASSEVAEIVPRIKEALQKEGKIEFLDAFTGTDFALLEYVILSLNGMSVVSLPKAVIRTNNICAAPILIRDEHKKRYKESISYSSVFSIVHPFKDPLTAHNNLYFNAFFLFRYLIHTGSSSITAILGKVPFISTFEIEEAAAAYPSVFTLSHQNQAPEHSILLLAQTYLGFSTKH</sequence>
<evidence type="ECO:0000313" key="1">
    <source>
        <dbReference type="EMBL" id="OAG29009.1"/>
    </source>
</evidence>
<comment type="caution">
    <text evidence="1">The sequence shown here is derived from an EMBL/GenBank/DDBJ whole genome shotgun (WGS) entry which is preliminary data.</text>
</comment>
<dbReference type="GeneID" id="93647498"/>
<dbReference type="EMBL" id="LTDL01000042">
    <property type="protein sequence ID" value="OAG29009.1"/>
    <property type="molecule type" value="Genomic_DNA"/>
</dbReference>
<accession>A0A177EDD8</accession>
<dbReference type="RefSeq" id="XP_067543754.1">
    <property type="nucleotide sequence ID" value="XM_067688566.1"/>
</dbReference>